<dbReference type="STRING" id="653930.SAMN05216589_0744"/>
<evidence type="ECO:0000259" key="11">
    <source>
        <dbReference type="Pfam" id="PF02558"/>
    </source>
</evidence>
<evidence type="ECO:0000313" key="13">
    <source>
        <dbReference type="EMBL" id="SER50205.1"/>
    </source>
</evidence>
<keyword evidence="7 10" id="KW-0560">Oxidoreductase</keyword>
<evidence type="ECO:0000256" key="8">
    <source>
        <dbReference type="ARBA" id="ARBA00032024"/>
    </source>
</evidence>
<keyword evidence="6 10" id="KW-0521">NADP</keyword>
<dbReference type="SUPFAM" id="SSF48179">
    <property type="entry name" value="6-phosphogluconate dehydrogenase C-terminal domain-like"/>
    <property type="match status" value="1"/>
</dbReference>
<evidence type="ECO:0000256" key="5">
    <source>
        <dbReference type="ARBA" id="ARBA00022655"/>
    </source>
</evidence>
<evidence type="ECO:0000256" key="3">
    <source>
        <dbReference type="ARBA" id="ARBA00013014"/>
    </source>
</evidence>
<accession>A0A1I4K000</accession>
<dbReference type="Pfam" id="PF02558">
    <property type="entry name" value="ApbA"/>
    <property type="match status" value="1"/>
</dbReference>
<name>A0A1I4K000_9GAMM</name>
<evidence type="ECO:0000256" key="7">
    <source>
        <dbReference type="ARBA" id="ARBA00023002"/>
    </source>
</evidence>
<dbReference type="PANTHER" id="PTHR43765:SF2">
    <property type="entry name" value="2-DEHYDROPANTOATE 2-REDUCTASE"/>
    <property type="match status" value="1"/>
</dbReference>
<evidence type="ECO:0000313" key="15">
    <source>
        <dbReference type="Proteomes" id="UP000186599"/>
    </source>
</evidence>
<evidence type="ECO:0000256" key="4">
    <source>
        <dbReference type="ARBA" id="ARBA00019465"/>
    </source>
</evidence>
<dbReference type="GO" id="GO:0050661">
    <property type="term" value="F:NADP binding"/>
    <property type="evidence" value="ECO:0007669"/>
    <property type="project" value="TreeGrafter"/>
</dbReference>
<dbReference type="OrthoDB" id="6530772at2"/>
<comment type="pathway">
    <text evidence="1 10">Cofactor biosynthesis; (R)-pantothenate biosynthesis; (R)-pantoate from 3-methyl-2-oxobutanoate: step 2/2.</text>
</comment>
<keyword evidence="5 10" id="KW-0566">Pantothenate biosynthesis</keyword>
<feature type="domain" description="Ketopantoate reductase C-terminal" evidence="12">
    <location>
        <begin position="178"/>
        <end position="297"/>
    </location>
</feature>
<dbReference type="InterPro" id="IPR036291">
    <property type="entry name" value="NAD(P)-bd_dom_sf"/>
</dbReference>
<evidence type="ECO:0000256" key="10">
    <source>
        <dbReference type="RuleBase" id="RU362068"/>
    </source>
</evidence>
<evidence type="ECO:0000256" key="1">
    <source>
        <dbReference type="ARBA" id="ARBA00004994"/>
    </source>
</evidence>
<dbReference type="GO" id="GO:0005737">
    <property type="term" value="C:cytoplasm"/>
    <property type="evidence" value="ECO:0007669"/>
    <property type="project" value="TreeGrafter"/>
</dbReference>
<dbReference type="AlphaFoldDB" id="A0A1I4K000"/>
<dbReference type="Gene3D" id="3.40.50.720">
    <property type="entry name" value="NAD(P)-binding Rossmann-like Domain"/>
    <property type="match status" value="1"/>
</dbReference>
<dbReference type="Proteomes" id="UP000186599">
    <property type="component" value="Unassembled WGS sequence"/>
</dbReference>
<evidence type="ECO:0000313" key="16">
    <source>
        <dbReference type="Proteomes" id="UP000186904"/>
    </source>
</evidence>
<dbReference type="EC" id="1.1.1.169" evidence="3 10"/>
<dbReference type="InterPro" id="IPR050838">
    <property type="entry name" value="Ketopantoate_reductase"/>
</dbReference>
<dbReference type="InterPro" id="IPR008927">
    <property type="entry name" value="6-PGluconate_DH-like_C_sf"/>
</dbReference>
<sequence length="308" mass="33468">MSEPLHILGAGSLGLLWAARCARAGIDCRLILRNPAALREWLDRDSVLLLERQETIESLPVTVELADSSNEPIRHLIIATKAWAVAGALESIASRLQADSQLVLLQNGLGSQQATSQRFPSQRVLYASTTDGAWKRAANHVVWAGIGQTLLGDPRQQPAPEWLALLSQAGIDWRWEQDILPVLWLKLAINCAINPITALHDCPNGEVPERAGPLFAPLLAELHTLLGSQGVQLSLTELTQRVHSVIQATAANSSSMRQDVHAGRRTEINFILGHACRTARLAGLATPVLDSLHQQLQDHLINLGLPPA</sequence>
<organism evidence="14 15">
    <name type="scientific">Halopseudomonas bauzanensis</name>
    <dbReference type="NCBI Taxonomy" id="653930"/>
    <lineage>
        <taxon>Bacteria</taxon>
        <taxon>Pseudomonadati</taxon>
        <taxon>Pseudomonadota</taxon>
        <taxon>Gammaproteobacteria</taxon>
        <taxon>Pseudomonadales</taxon>
        <taxon>Pseudomonadaceae</taxon>
        <taxon>Halopseudomonas</taxon>
    </lineage>
</organism>
<dbReference type="UniPathway" id="UPA00028">
    <property type="reaction ID" value="UER00004"/>
</dbReference>
<dbReference type="EMBL" id="FOGN01000001">
    <property type="protein sequence ID" value="SER50205.1"/>
    <property type="molecule type" value="Genomic_DNA"/>
</dbReference>
<evidence type="ECO:0000256" key="2">
    <source>
        <dbReference type="ARBA" id="ARBA00007870"/>
    </source>
</evidence>
<dbReference type="GO" id="GO:0008677">
    <property type="term" value="F:2-dehydropantoate 2-reductase activity"/>
    <property type="evidence" value="ECO:0007669"/>
    <property type="project" value="UniProtKB-EC"/>
</dbReference>
<protein>
    <recommendedName>
        <fullName evidence="4 10">2-dehydropantoate 2-reductase</fullName>
        <ecNumber evidence="3 10">1.1.1.169</ecNumber>
    </recommendedName>
    <alternativeName>
        <fullName evidence="8 10">Ketopantoate reductase</fullName>
    </alternativeName>
</protein>
<dbReference type="NCBIfam" id="TIGR00745">
    <property type="entry name" value="apbA_panE"/>
    <property type="match status" value="1"/>
</dbReference>
<dbReference type="PANTHER" id="PTHR43765">
    <property type="entry name" value="2-DEHYDROPANTOATE 2-REDUCTASE-RELATED"/>
    <property type="match status" value="1"/>
</dbReference>
<comment type="catalytic activity">
    <reaction evidence="9 10">
        <text>(R)-pantoate + NADP(+) = 2-dehydropantoate + NADPH + H(+)</text>
        <dbReference type="Rhea" id="RHEA:16233"/>
        <dbReference type="ChEBI" id="CHEBI:11561"/>
        <dbReference type="ChEBI" id="CHEBI:15378"/>
        <dbReference type="ChEBI" id="CHEBI:15980"/>
        <dbReference type="ChEBI" id="CHEBI:57783"/>
        <dbReference type="ChEBI" id="CHEBI:58349"/>
        <dbReference type="EC" id="1.1.1.169"/>
    </reaction>
</comment>
<dbReference type="GO" id="GO:0015940">
    <property type="term" value="P:pantothenate biosynthetic process"/>
    <property type="evidence" value="ECO:0007669"/>
    <property type="project" value="UniProtKB-UniPathway"/>
</dbReference>
<dbReference type="InterPro" id="IPR013752">
    <property type="entry name" value="KPA_reductase"/>
</dbReference>
<proteinExistence type="inferred from homology"/>
<comment type="function">
    <text evidence="10">Catalyzes the NADPH-dependent reduction of ketopantoate into pantoic acid.</text>
</comment>
<evidence type="ECO:0000313" key="14">
    <source>
        <dbReference type="EMBL" id="SFL71833.1"/>
    </source>
</evidence>
<dbReference type="InterPro" id="IPR013332">
    <property type="entry name" value="KPR_N"/>
</dbReference>
<evidence type="ECO:0000256" key="6">
    <source>
        <dbReference type="ARBA" id="ARBA00022857"/>
    </source>
</evidence>
<dbReference type="Pfam" id="PF08546">
    <property type="entry name" value="ApbA_C"/>
    <property type="match status" value="1"/>
</dbReference>
<dbReference type="RefSeq" id="WP_074777869.1">
    <property type="nucleotide sequence ID" value="NZ_FOGN01000001.1"/>
</dbReference>
<dbReference type="InterPro" id="IPR003710">
    <property type="entry name" value="ApbA"/>
</dbReference>
<gene>
    <name evidence="14" type="ORF">SAMN04487855_0881</name>
    <name evidence="13" type="ORF">SAMN05216589_0744</name>
</gene>
<dbReference type="Proteomes" id="UP000186904">
    <property type="component" value="Unassembled WGS sequence"/>
</dbReference>
<comment type="similarity">
    <text evidence="2 10">Belongs to the ketopantoate reductase family.</text>
</comment>
<keyword evidence="15" id="KW-1185">Reference proteome</keyword>
<evidence type="ECO:0000256" key="9">
    <source>
        <dbReference type="ARBA" id="ARBA00048793"/>
    </source>
</evidence>
<evidence type="ECO:0000259" key="12">
    <source>
        <dbReference type="Pfam" id="PF08546"/>
    </source>
</evidence>
<feature type="domain" description="Ketopantoate reductase N-terminal" evidence="11">
    <location>
        <begin position="6"/>
        <end position="154"/>
    </location>
</feature>
<reference evidence="15 16" key="1">
    <citation type="submission" date="2016-10" db="EMBL/GenBank/DDBJ databases">
        <authorList>
            <person name="de Groot N.N."/>
        </authorList>
    </citation>
    <scope>NUCLEOTIDE SEQUENCE [LARGE SCALE GENOMIC DNA]</scope>
    <source>
        <strain evidence="14 15">CGMCC 1.9095</strain>
        <strain evidence="13 16">DSM 22558</strain>
    </source>
</reference>
<dbReference type="SUPFAM" id="SSF51735">
    <property type="entry name" value="NAD(P)-binding Rossmann-fold domains"/>
    <property type="match status" value="1"/>
</dbReference>
<dbReference type="InterPro" id="IPR013328">
    <property type="entry name" value="6PGD_dom2"/>
</dbReference>
<dbReference type="EMBL" id="FOUA01000001">
    <property type="protein sequence ID" value="SFL71833.1"/>
    <property type="molecule type" value="Genomic_DNA"/>
</dbReference>
<dbReference type="Gene3D" id="1.10.1040.10">
    <property type="entry name" value="N-(1-d-carboxylethyl)-l-norvaline Dehydrogenase, domain 2"/>
    <property type="match status" value="1"/>
</dbReference>